<organism evidence="1 2">
    <name type="scientific">Papaver atlanticum</name>
    <dbReference type="NCBI Taxonomy" id="357466"/>
    <lineage>
        <taxon>Eukaryota</taxon>
        <taxon>Viridiplantae</taxon>
        <taxon>Streptophyta</taxon>
        <taxon>Embryophyta</taxon>
        <taxon>Tracheophyta</taxon>
        <taxon>Spermatophyta</taxon>
        <taxon>Magnoliopsida</taxon>
        <taxon>Ranunculales</taxon>
        <taxon>Papaveraceae</taxon>
        <taxon>Papaveroideae</taxon>
        <taxon>Papaver</taxon>
    </lineage>
</organism>
<dbReference type="EMBL" id="JAJJMB010014398">
    <property type="protein sequence ID" value="KAI3860641.1"/>
    <property type="molecule type" value="Genomic_DNA"/>
</dbReference>
<protein>
    <submittedName>
        <fullName evidence="1">Uncharacterized protein</fullName>
    </submittedName>
</protein>
<evidence type="ECO:0000313" key="1">
    <source>
        <dbReference type="EMBL" id="KAI3860641.1"/>
    </source>
</evidence>
<sequence length="56" mass="6371">CTVFANVKCSVKHSQDDYGMSGDTSQYLKVQQVQVVKVTKMENKLQVLMFMNNIDV</sequence>
<accession>A0AAD4S3E6</accession>
<gene>
    <name evidence="1" type="ORF">MKW98_017276</name>
</gene>
<dbReference type="Proteomes" id="UP001202328">
    <property type="component" value="Unassembled WGS sequence"/>
</dbReference>
<comment type="caution">
    <text evidence="1">The sequence shown here is derived from an EMBL/GenBank/DDBJ whole genome shotgun (WGS) entry which is preliminary data.</text>
</comment>
<feature type="non-terminal residue" evidence="1">
    <location>
        <position position="1"/>
    </location>
</feature>
<name>A0AAD4S3E6_9MAGN</name>
<keyword evidence="2" id="KW-1185">Reference proteome</keyword>
<dbReference type="AlphaFoldDB" id="A0AAD4S3E6"/>
<reference evidence="1" key="1">
    <citation type="submission" date="2022-04" db="EMBL/GenBank/DDBJ databases">
        <title>A functionally conserved STORR gene fusion in Papaver species that diverged 16.8 million years ago.</title>
        <authorList>
            <person name="Catania T."/>
        </authorList>
    </citation>
    <scope>NUCLEOTIDE SEQUENCE</scope>
    <source>
        <strain evidence="1">S-188037</strain>
    </source>
</reference>
<proteinExistence type="predicted"/>
<evidence type="ECO:0000313" key="2">
    <source>
        <dbReference type="Proteomes" id="UP001202328"/>
    </source>
</evidence>